<dbReference type="Gene3D" id="3.40.50.1820">
    <property type="entry name" value="alpha/beta hydrolase"/>
    <property type="match status" value="2"/>
</dbReference>
<gene>
    <name evidence="3" type="ORF">Gogos_004466</name>
</gene>
<organism evidence="3 4">
    <name type="scientific">Gossypium gossypioides</name>
    <name type="common">Mexican cotton</name>
    <name type="synonym">Selera gossypioides</name>
    <dbReference type="NCBI Taxonomy" id="34282"/>
    <lineage>
        <taxon>Eukaryota</taxon>
        <taxon>Viridiplantae</taxon>
        <taxon>Streptophyta</taxon>
        <taxon>Embryophyta</taxon>
        <taxon>Tracheophyta</taxon>
        <taxon>Spermatophyta</taxon>
        <taxon>Magnoliopsida</taxon>
        <taxon>eudicotyledons</taxon>
        <taxon>Gunneridae</taxon>
        <taxon>Pentapetalae</taxon>
        <taxon>rosids</taxon>
        <taxon>malvids</taxon>
        <taxon>Malvales</taxon>
        <taxon>Malvaceae</taxon>
        <taxon>Malvoideae</taxon>
        <taxon>Gossypium</taxon>
    </lineage>
</organism>
<dbReference type="InterPro" id="IPR029058">
    <property type="entry name" value="AB_hydrolase_fold"/>
</dbReference>
<evidence type="ECO:0000256" key="1">
    <source>
        <dbReference type="SAM" id="Phobius"/>
    </source>
</evidence>
<dbReference type="PANTHER" id="PTHR42886:SF53">
    <property type="entry name" value="ALPHA_BETA-HYDROLASES SUPERFAMILY PROTEIN"/>
    <property type="match status" value="1"/>
</dbReference>
<name>A0A7J9CGF6_GOSGO</name>
<dbReference type="Pfam" id="PF12146">
    <property type="entry name" value="Hydrolase_4"/>
    <property type="match status" value="1"/>
</dbReference>
<keyword evidence="1" id="KW-0472">Membrane</keyword>
<dbReference type="GO" id="GO:0005829">
    <property type="term" value="C:cytosol"/>
    <property type="evidence" value="ECO:0007669"/>
    <property type="project" value="TreeGrafter"/>
</dbReference>
<dbReference type="AlphaFoldDB" id="A0A7J9CGF6"/>
<dbReference type="EMBL" id="JABEZY010000010">
    <property type="protein sequence ID" value="MBA0747559.1"/>
    <property type="molecule type" value="Genomic_DNA"/>
</dbReference>
<sequence>MATIALNFDSLTLLSNLSTYPKSPFPQQRMIIPNKHGEKLVGLLHETESKEIVILCHGFRSRKDYNTMTNLAAALEKGVSVFRFDFAGNGWRVLGLISTPKGRVRVLVTFLLSMSIAAAGGCVLFTLFHSCDLFWDPFFRESEGSFRYGNYYREADDLHAVIQHFSGENRVVSAILGHSKGGNVVLLYASKYQDIRIVVNISGRYDLKRGIAERLGEDFMEIIKKDGHIDVKNKTGSYLFSFLDVYDFLRGIEYRVTEEALMDRLRTDMHEACLKIDKECRVLTVHGSADEINSVEDALEFAKVIPNHQLHIIEGANHEYTSHQNELASTVVKFIKSALEQDKVSSK</sequence>
<accession>A0A7J9CGF6</accession>
<comment type="caution">
    <text evidence="3">The sequence shown here is derived from an EMBL/GenBank/DDBJ whole genome shotgun (WGS) entry which is preliminary data.</text>
</comment>
<dbReference type="SUPFAM" id="SSF53474">
    <property type="entry name" value="alpha/beta-Hydrolases"/>
    <property type="match status" value="1"/>
</dbReference>
<evidence type="ECO:0000259" key="2">
    <source>
        <dbReference type="Pfam" id="PF12146"/>
    </source>
</evidence>
<proteinExistence type="predicted"/>
<dbReference type="InterPro" id="IPR022742">
    <property type="entry name" value="Hydrolase_4"/>
</dbReference>
<keyword evidence="4" id="KW-1185">Reference proteome</keyword>
<feature type="transmembrane region" description="Helical" evidence="1">
    <location>
        <begin position="106"/>
        <end position="128"/>
    </location>
</feature>
<reference evidence="3 4" key="1">
    <citation type="journal article" date="2019" name="Genome Biol. Evol.">
        <title>Insights into the evolution of the New World diploid cottons (Gossypium, subgenus Houzingenia) based on genome sequencing.</title>
        <authorList>
            <person name="Grover C.E."/>
            <person name="Arick M.A. 2nd"/>
            <person name="Thrash A."/>
            <person name="Conover J.L."/>
            <person name="Sanders W.S."/>
            <person name="Peterson D.G."/>
            <person name="Frelichowski J.E."/>
            <person name="Scheffler J.A."/>
            <person name="Scheffler B.E."/>
            <person name="Wendel J.F."/>
        </authorList>
    </citation>
    <scope>NUCLEOTIDE SEQUENCE [LARGE SCALE GENOMIC DNA]</scope>
    <source>
        <strain evidence="3">5</strain>
        <tissue evidence="3">Leaf</tissue>
    </source>
</reference>
<evidence type="ECO:0000313" key="4">
    <source>
        <dbReference type="Proteomes" id="UP000593579"/>
    </source>
</evidence>
<evidence type="ECO:0000313" key="3">
    <source>
        <dbReference type="EMBL" id="MBA0747559.1"/>
    </source>
</evidence>
<keyword evidence="1" id="KW-1133">Transmembrane helix</keyword>
<dbReference type="Proteomes" id="UP000593579">
    <property type="component" value="Unassembled WGS sequence"/>
</dbReference>
<feature type="domain" description="Serine aminopeptidase S33" evidence="2">
    <location>
        <begin position="151"/>
        <end position="321"/>
    </location>
</feature>
<dbReference type="OrthoDB" id="9988524at2759"/>
<keyword evidence="1" id="KW-0812">Transmembrane</keyword>
<dbReference type="PANTHER" id="PTHR42886">
    <property type="entry name" value="RE40534P-RELATED"/>
    <property type="match status" value="1"/>
</dbReference>
<protein>
    <recommendedName>
        <fullName evidence="2">Serine aminopeptidase S33 domain-containing protein</fullName>
    </recommendedName>
</protein>